<feature type="compositionally biased region" description="Low complexity" evidence="1">
    <location>
        <begin position="302"/>
        <end position="314"/>
    </location>
</feature>
<dbReference type="GO" id="GO:0031991">
    <property type="term" value="P:regulation of actomyosin contractile ring contraction"/>
    <property type="evidence" value="ECO:0007669"/>
    <property type="project" value="TreeGrafter"/>
</dbReference>
<feature type="compositionally biased region" description="Polar residues" evidence="1">
    <location>
        <begin position="424"/>
        <end position="436"/>
    </location>
</feature>
<feature type="compositionally biased region" description="Polar residues" evidence="1">
    <location>
        <begin position="379"/>
        <end position="390"/>
    </location>
</feature>
<dbReference type="RefSeq" id="XP_052946935.1">
    <property type="nucleotide sequence ID" value="XM_053088865.1"/>
</dbReference>
<dbReference type="SUPFAM" id="SSF103657">
    <property type="entry name" value="BAR/IMD domain-like"/>
    <property type="match status" value="1"/>
</dbReference>
<dbReference type="SUPFAM" id="SSF48065">
    <property type="entry name" value="DBL homology domain (DH-domain)"/>
    <property type="match status" value="1"/>
</dbReference>
<dbReference type="InterPro" id="IPR027267">
    <property type="entry name" value="AH/BAR_dom_sf"/>
</dbReference>
<accession>A0AA38HB67</accession>
<feature type="region of interest" description="Disordered" evidence="1">
    <location>
        <begin position="1650"/>
        <end position="1688"/>
    </location>
</feature>
<feature type="compositionally biased region" description="Low complexity" evidence="1">
    <location>
        <begin position="1557"/>
        <end position="1568"/>
    </location>
</feature>
<feature type="compositionally biased region" description="Polar residues" evidence="1">
    <location>
        <begin position="1577"/>
        <end position="1595"/>
    </location>
</feature>
<feature type="region of interest" description="Disordered" evidence="1">
    <location>
        <begin position="1415"/>
        <end position="1444"/>
    </location>
</feature>
<dbReference type="GeneID" id="77728070"/>
<gene>
    <name evidence="3" type="ORF">MKK02DRAFT_34185</name>
</gene>
<feature type="compositionally biased region" description="Basic and acidic residues" evidence="1">
    <location>
        <begin position="73"/>
        <end position="83"/>
    </location>
</feature>
<feature type="region of interest" description="Disordered" evidence="1">
    <location>
        <begin position="890"/>
        <end position="926"/>
    </location>
</feature>
<dbReference type="SMART" id="SM00325">
    <property type="entry name" value="RhoGEF"/>
    <property type="match status" value="1"/>
</dbReference>
<feature type="compositionally biased region" description="Polar residues" evidence="1">
    <location>
        <begin position="638"/>
        <end position="649"/>
    </location>
</feature>
<reference evidence="3" key="1">
    <citation type="journal article" date="2022" name="G3 (Bethesda)">
        <title>High quality genome of the basidiomycete yeast Dioszegia hungarica PDD-24b-2 isolated from cloud water.</title>
        <authorList>
            <person name="Jarrige D."/>
            <person name="Haridas S."/>
            <person name="Bleykasten-Grosshans C."/>
            <person name="Joly M."/>
            <person name="Nadalig T."/>
            <person name="Sancelme M."/>
            <person name="Vuilleumier S."/>
            <person name="Grigoriev I.V."/>
            <person name="Amato P."/>
            <person name="Bringel F."/>
        </authorList>
    </citation>
    <scope>NUCLEOTIDE SEQUENCE</scope>
    <source>
        <strain evidence="3">PDD-24b-2</strain>
    </source>
</reference>
<dbReference type="PANTHER" id="PTHR22834">
    <property type="entry name" value="NUCLEAR FUSION PROTEIN FUS2"/>
    <property type="match status" value="1"/>
</dbReference>
<evidence type="ECO:0000313" key="4">
    <source>
        <dbReference type="Proteomes" id="UP001164286"/>
    </source>
</evidence>
<dbReference type="InterPro" id="IPR051492">
    <property type="entry name" value="Dynamin-Rho_GEF"/>
</dbReference>
<keyword evidence="4" id="KW-1185">Reference proteome</keyword>
<feature type="compositionally biased region" description="Low complexity" evidence="1">
    <location>
        <begin position="229"/>
        <end position="242"/>
    </location>
</feature>
<feature type="compositionally biased region" description="Pro residues" evidence="1">
    <location>
        <begin position="912"/>
        <end position="921"/>
    </location>
</feature>
<feature type="compositionally biased region" description="Polar residues" evidence="1">
    <location>
        <begin position="804"/>
        <end position="814"/>
    </location>
</feature>
<dbReference type="Gene3D" id="1.20.900.10">
    <property type="entry name" value="Dbl homology (DH) domain"/>
    <property type="match status" value="1"/>
</dbReference>
<proteinExistence type="predicted"/>
<evidence type="ECO:0000313" key="3">
    <source>
        <dbReference type="EMBL" id="KAI9637158.1"/>
    </source>
</evidence>
<dbReference type="Pfam" id="PF00621">
    <property type="entry name" value="RhoGEF"/>
    <property type="match status" value="1"/>
</dbReference>
<feature type="region of interest" description="Disordered" evidence="1">
    <location>
        <begin position="1483"/>
        <end position="1598"/>
    </location>
</feature>
<feature type="compositionally biased region" description="Low complexity" evidence="1">
    <location>
        <begin position="506"/>
        <end position="520"/>
    </location>
</feature>
<feature type="compositionally biased region" description="Polar residues" evidence="1">
    <location>
        <begin position="591"/>
        <end position="601"/>
    </location>
</feature>
<dbReference type="PANTHER" id="PTHR22834:SF20">
    <property type="entry name" value="SH3 DOMAIN-CONTAINING PROTEIN"/>
    <property type="match status" value="1"/>
</dbReference>
<feature type="compositionally biased region" description="Low complexity" evidence="1">
    <location>
        <begin position="58"/>
        <end position="70"/>
    </location>
</feature>
<dbReference type="Proteomes" id="UP001164286">
    <property type="component" value="Unassembled WGS sequence"/>
</dbReference>
<feature type="compositionally biased region" description="Low complexity" evidence="1">
    <location>
        <begin position="180"/>
        <end position="209"/>
    </location>
</feature>
<feature type="compositionally biased region" description="Polar residues" evidence="1">
    <location>
        <begin position="1501"/>
        <end position="1519"/>
    </location>
</feature>
<feature type="compositionally biased region" description="Polar residues" evidence="1">
    <location>
        <begin position="1"/>
        <end position="14"/>
    </location>
</feature>
<dbReference type="InterPro" id="IPR000219">
    <property type="entry name" value="DH_dom"/>
</dbReference>
<name>A0AA38HB67_9TREE</name>
<protein>
    <recommendedName>
        <fullName evidence="2">DH domain-containing protein</fullName>
    </recommendedName>
</protein>
<evidence type="ECO:0000259" key="2">
    <source>
        <dbReference type="PROSITE" id="PS50010"/>
    </source>
</evidence>
<feature type="domain" description="DH" evidence="2">
    <location>
        <begin position="829"/>
        <end position="1128"/>
    </location>
</feature>
<dbReference type="Gene3D" id="1.20.1270.60">
    <property type="entry name" value="Arfaptin homology (AH) domain/BAR domain"/>
    <property type="match status" value="1"/>
</dbReference>
<feature type="compositionally biased region" description="Low complexity" evidence="1">
    <location>
        <begin position="574"/>
        <end position="590"/>
    </location>
</feature>
<feature type="compositionally biased region" description="Polar residues" evidence="1">
    <location>
        <begin position="890"/>
        <end position="911"/>
    </location>
</feature>
<feature type="compositionally biased region" description="Low complexity" evidence="1">
    <location>
        <begin position="326"/>
        <end position="336"/>
    </location>
</feature>
<dbReference type="InterPro" id="IPR035899">
    <property type="entry name" value="DBL_dom_sf"/>
</dbReference>
<comment type="caution">
    <text evidence="3">The sequence shown here is derived from an EMBL/GenBank/DDBJ whole genome shotgun (WGS) entry which is preliminary data.</text>
</comment>
<feature type="region of interest" description="Disordered" evidence="1">
    <location>
        <begin position="721"/>
        <end position="827"/>
    </location>
</feature>
<feature type="compositionally biased region" description="Polar residues" evidence="1">
    <location>
        <begin position="1415"/>
        <end position="1432"/>
    </location>
</feature>
<dbReference type="EMBL" id="JAKWFO010000005">
    <property type="protein sequence ID" value="KAI9637158.1"/>
    <property type="molecule type" value="Genomic_DNA"/>
</dbReference>
<feature type="region of interest" description="Disordered" evidence="1">
    <location>
        <begin position="1"/>
        <end position="676"/>
    </location>
</feature>
<sequence length="1707" mass="180681">METRSPDASTPPTSTRRRGSQYFTPPSASPAASGSNRVSSAVDYFESRSEPPSPRSAPRPVVSRRPSAASGIGEEKEGQEVLDKAGGGAGGSGGKGRGNDSREGSPTPVKGVAGRRTAISGETTPTRPAPRASLSGSRIPIASSSGSATRLAPRATPPLSAGSPGSVPHPRSVSQGQAGPSRLPRPVRRVSAATSATASTSSSRSQTPAAPYPGSKIPVLSPRRRPLRPSDSIESIRTSSSEAAPREAGIPEDPDPQPGTTVPRVPRTPPPGSRRTSYILSNSSPSHTSSSPPPSLGRGRRPSSGSIGSPGRRPSGPRPQSHTPRTSITSISSLLSDGSGTKGADNRRLSRSGRSSSQSVTEVDQESISVRPHDAAHPLSTSTAPETDPTTPIRPLRVDTAPRTSSIAPDERALLTARPPISPRLSSRENLITIGSVQEMIAPPGRPPIDAKRRASTAVHLGEVSPTSAKVQVMPPSAPPDHSDFMPSPTTSQRPSRVGRRGSQIPPDSDYAAPPAAIPDFSERGATLPRQSPKPERNRQGLVVDTSAIAIPRRQSSSGNSPPIPARNPMRQLASRPESAASSRRMASGSTKGDSPITRTPSLFLDSPAEEAEEGVSPGGRSSGRLPLSAGNKDDRYSSGTRRSQAGSTDSRRTREDGSRSAHGEGEWSTKRRGRIMAPGEMEAMIQAADWEVEQKTSLEIASASSGKAAPEVATERQITPPIPTTTTTFSTPLLAPSKAPLTPEPIRHTPTKSPSMPLLGHGSPPSKASRLLGLSPSAQPHLRSGTDPMAAQNRLLPPPMLRSPTTPNISASAQAKAPEPPVSAGLSKRSHLIREIAMTERAYATDLALLRDAFMVISQQQRRPSVHSMADSMNGSLSPGWEIIKNSMPASQSMDSRPTSGYSLQSTQANVPPPASPLPRSPSASAEIGGMSSYFASSTSLSPLPHFSPRTSVIGANMASPIGKPLSPADIRAIFLNIDQLASASEDLAVEFARAIGEEEAGPGVTGREGEGGTDKLGEVFMTNLPRIRPLYNFYCARQSTASVRLVEVQADPSHSTYLKDRWEQIRPHTHAWNLDSMLIKPVQRITKYPLLFDDLLACTTPVHPDYFSIRSAAEQCRAMALEIDEAKRRKDLVAGVISKKPVSSGPGALGGGSGAKTPKKSGLKLFRKDKGGASTISLANTLANPSTASLATASTATLVPSPTDLLGGTIPQVSFTEYRLLVERLEDAERMVRRTGREVVQYTAAAKEVFVAQLNLVASWERVVKLDGTDPGDKRLRAFRKVGEALIDGCWVELNAEVRNQVMPALSRLLDCSENPRKVILKRDGKAADYARITQQKDRLRTPDRGTLDSAREFVALHTQLVEELPTFLEGYIRIFDLAVLAFSRAQARYHSTVRDKVDAYLRTWIASPATGKAQSPKSAVRSPTLSSDSHTIDLNDDDGETALEPTAASSIVQTWQAAWTPYADAMDHFRITRSATKSMADRMASYSERTGGRGHVRTGSNRSGNASPTGSISASASRPDLRHANSFSSAQRPAPNGAKLVSPASSVRRMGAGSTDTATRSRSASLLMPAPASFSVTRSGASNPASTDQSDAISVDRRSFGLPKISPSEEKTFSGIGLTPRSQASGMMPDPPAVADLEGLEIERVRSGSSSQVQGQVAVVPPTPPTRSGASTAMGKREGVLEDDAGEGWRNERVLYQCGVVADL</sequence>
<feature type="compositionally biased region" description="Basic and acidic residues" evidence="1">
    <location>
        <begin position="650"/>
        <end position="670"/>
    </location>
</feature>
<organism evidence="3 4">
    <name type="scientific">Dioszegia hungarica</name>
    <dbReference type="NCBI Taxonomy" id="4972"/>
    <lineage>
        <taxon>Eukaryota</taxon>
        <taxon>Fungi</taxon>
        <taxon>Dikarya</taxon>
        <taxon>Basidiomycota</taxon>
        <taxon>Agaricomycotina</taxon>
        <taxon>Tremellomycetes</taxon>
        <taxon>Tremellales</taxon>
        <taxon>Bulleribasidiaceae</taxon>
        <taxon>Dioszegia</taxon>
    </lineage>
</organism>
<feature type="compositionally biased region" description="Gly residues" evidence="1">
    <location>
        <begin position="85"/>
        <end position="96"/>
    </location>
</feature>
<evidence type="ECO:0000256" key="1">
    <source>
        <dbReference type="SAM" id="MobiDB-lite"/>
    </source>
</evidence>
<feature type="compositionally biased region" description="Low complexity" evidence="1">
    <location>
        <begin position="1650"/>
        <end position="1663"/>
    </location>
</feature>
<dbReference type="GO" id="GO:0032955">
    <property type="term" value="P:regulation of division septum assembly"/>
    <property type="evidence" value="ECO:0007669"/>
    <property type="project" value="TreeGrafter"/>
</dbReference>
<feature type="compositionally biased region" description="Low complexity" evidence="1">
    <location>
        <begin position="273"/>
        <end position="290"/>
    </location>
</feature>
<dbReference type="PROSITE" id="PS50010">
    <property type="entry name" value="DH_2"/>
    <property type="match status" value="1"/>
</dbReference>
<dbReference type="GO" id="GO:0005085">
    <property type="term" value="F:guanyl-nucleotide exchange factor activity"/>
    <property type="evidence" value="ECO:0007669"/>
    <property type="project" value="InterPro"/>
</dbReference>
<dbReference type="GO" id="GO:0005737">
    <property type="term" value="C:cytoplasm"/>
    <property type="evidence" value="ECO:0007669"/>
    <property type="project" value="TreeGrafter"/>
</dbReference>